<protein>
    <submittedName>
        <fullName evidence="1">Uncharacterized protein</fullName>
    </submittedName>
</protein>
<reference evidence="2" key="1">
    <citation type="submission" date="2016-06" db="EMBL/GenBank/DDBJ databases">
        <authorList>
            <person name="Varghese N."/>
            <person name="Submissions Spin"/>
        </authorList>
    </citation>
    <scope>NUCLEOTIDE SEQUENCE [LARGE SCALE GENOMIC DNA]</scope>
    <source>
        <strain evidence="2">DSM 44830</strain>
    </source>
</reference>
<dbReference type="Proteomes" id="UP000199504">
    <property type="component" value="Unassembled WGS sequence"/>
</dbReference>
<evidence type="ECO:0000313" key="1">
    <source>
        <dbReference type="EMBL" id="SCF06670.1"/>
    </source>
</evidence>
<accession>A0A1C4XDQ3</accession>
<dbReference type="RefSeq" id="WP_091607263.1">
    <property type="nucleotide sequence ID" value="NZ_FMCX01000003.1"/>
</dbReference>
<organism evidence="1 2">
    <name type="scientific">Micromonospora mirobrigensis</name>
    <dbReference type="NCBI Taxonomy" id="262898"/>
    <lineage>
        <taxon>Bacteria</taxon>
        <taxon>Bacillati</taxon>
        <taxon>Actinomycetota</taxon>
        <taxon>Actinomycetes</taxon>
        <taxon>Micromonosporales</taxon>
        <taxon>Micromonosporaceae</taxon>
        <taxon>Micromonospora</taxon>
    </lineage>
</organism>
<gene>
    <name evidence="1" type="ORF">GA0070564_10322</name>
</gene>
<dbReference type="AlphaFoldDB" id="A0A1C4XDQ3"/>
<sequence length="243" mass="25137">MSSLLATAKTAKSGTTVTAIVNGITTTVQVARDLSVAAGDILLVERVGAQWFAYAAVFTVPAGPAPVPVEDENQTPPPPKPVITTGSLVVSPVETRSYRNGTWRTDNDDVYQGQYGGWGNHTGCVFYGTKPASLVGATVTSAVINVKRVSAGVYAAQPTTMRLVTEKTRPTGAPTLGSSTAGPSLAVGSSATFTIPTSWAQAMVNGTAGGLAFYDATGSPYVRFAGRGSWSPAFTMTIAWQRG</sequence>
<dbReference type="OrthoDB" id="3402544at2"/>
<keyword evidence="2" id="KW-1185">Reference proteome</keyword>
<evidence type="ECO:0000313" key="2">
    <source>
        <dbReference type="Proteomes" id="UP000199504"/>
    </source>
</evidence>
<name>A0A1C4XDQ3_9ACTN</name>
<dbReference type="EMBL" id="FMCX01000003">
    <property type="protein sequence ID" value="SCF06670.1"/>
    <property type="molecule type" value="Genomic_DNA"/>
</dbReference>
<proteinExistence type="predicted"/>
<dbReference type="STRING" id="262898.GA0070564_10322"/>